<organism evidence="1 2">
    <name type="scientific">Paramecium sonneborni</name>
    <dbReference type="NCBI Taxonomy" id="65129"/>
    <lineage>
        <taxon>Eukaryota</taxon>
        <taxon>Sar</taxon>
        <taxon>Alveolata</taxon>
        <taxon>Ciliophora</taxon>
        <taxon>Intramacronucleata</taxon>
        <taxon>Oligohymenophorea</taxon>
        <taxon>Peniculida</taxon>
        <taxon>Parameciidae</taxon>
        <taxon>Paramecium</taxon>
    </lineage>
</organism>
<keyword evidence="2" id="KW-1185">Reference proteome</keyword>
<protein>
    <submittedName>
        <fullName evidence="1">Uncharacterized protein</fullName>
    </submittedName>
</protein>
<evidence type="ECO:0000313" key="2">
    <source>
        <dbReference type="Proteomes" id="UP000692954"/>
    </source>
</evidence>
<dbReference type="Proteomes" id="UP000692954">
    <property type="component" value="Unassembled WGS sequence"/>
</dbReference>
<dbReference type="EMBL" id="CAJJDN010000049">
    <property type="protein sequence ID" value="CAD8085985.1"/>
    <property type="molecule type" value="Genomic_DNA"/>
</dbReference>
<reference evidence="1" key="1">
    <citation type="submission" date="2021-01" db="EMBL/GenBank/DDBJ databases">
        <authorList>
            <consortium name="Genoscope - CEA"/>
            <person name="William W."/>
        </authorList>
    </citation>
    <scope>NUCLEOTIDE SEQUENCE</scope>
</reference>
<proteinExistence type="predicted"/>
<gene>
    <name evidence="1" type="ORF">PSON_ATCC_30995.1.T0490116</name>
</gene>
<accession>A0A8S1NAH2</accession>
<comment type="caution">
    <text evidence="1">The sequence shown here is derived from an EMBL/GenBank/DDBJ whole genome shotgun (WGS) entry which is preliminary data.</text>
</comment>
<evidence type="ECO:0000313" key="1">
    <source>
        <dbReference type="EMBL" id="CAD8085985.1"/>
    </source>
</evidence>
<dbReference type="AlphaFoldDB" id="A0A8S1NAH2"/>
<sequence>MKSAYTIVKDDFEQIKAIQSKWRYQEMKKEQKEDFKRLHLTFTEEQNQDFQLPDVFITTKQYHAKPAKSPRIKKKQSFSFDLGLQSISMSKNQRNLELSTMESNYKKFKQIQIIKIENIVVLLNNLQEKKSQINVQQLQEIITFIKLMVLNFQKVFMLFIKKEEKSQMTYFETKLVRILYIEQNNMKNKTKNNVSFKQLFIILELQKQKKNKQKEYRSRSFLDNAYFSILSVNRESQQRIKKMIQYSLPKESRFQQF</sequence>
<dbReference type="OrthoDB" id="296213at2759"/>
<name>A0A8S1NAH2_9CILI</name>